<organism evidence="6 7">
    <name type="scientific">Nocardia neocaledoniensis</name>
    <dbReference type="NCBI Taxonomy" id="236511"/>
    <lineage>
        <taxon>Bacteria</taxon>
        <taxon>Bacillati</taxon>
        <taxon>Actinomycetota</taxon>
        <taxon>Actinomycetes</taxon>
        <taxon>Mycobacteriales</taxon>
        <taxon>Nocardiaceae</taxon>
        <taxon>Nocardia</taxon>
    </lineage>
</organism>
<evidence type="ECO:0000256" key="2">
    <source>
        <dbReference type="ARBA" id="ARBA00023125"/>
    </source>
</evidence>
<dbReference type="RefSeq" id="WP_110040484.1">
    <property type="nucleotide sequence ID" value="NZ_QGTL01000012.1"/>
</dbReference>
<dbReference type="Gene3D" id="1.10.357.10">
    <property type="entry name" value="Tetracycline Repressor, domain 2"/>
    <property type="match status" value="1"/>
</dbReference>
<dbReference type="InterPro" id="IPR009057">
    <property type="entry name" value="Homeodomain-like_sf"/>
</dbReference>
<dbReference type="SUPFAM" id="SSF48498">
    <property type="entry name" value="Tetracyclin repressor-like, C-terminal domain"/>
    <property type="match status" value="1"/>
</dbReference>
<dbReference type="InterPro" id="IPR036271">
    <property type="entry name" value="Tet_transcr_reg_TetR-rel_C_sf"/>
</dbReference>
<dbReference type="SUPFAM" id="SSF46689">
    <property type="entry name" value="Homeodomain-like"/>
    <property type="match status" value="1"/>
</dbReference>
<evidence type="ECO:0000259" key="5">
    <source>
        <dbReference type="PROSITE" id="PS50977"/>
    </source>
</evidence>
<dbReference type="PRINTS" id="PR00455">
    <property type="entry name" value="HTHTETR"/>
</dbReference>
<evidence type="ECO:0000256" key="3">
    <source>
        <dbReference type="ARBA" id="ARBA00023163"/>
    </source>
</evidence>
<reference evidence="6 7" key="1">
    <citation type="submission" date="2018-05" db="EMBL/GenBank/DDBJ databases">
        <title>Genomic Encyclopedia of Type Strains, Phase IV (KMG-IV): sequencing the most valuable type-strain genomes for metagenomic binning, comparative biology and taxonomic classification.</title>
        <authorList>
            <person name="Goeker M."/>
        </authorList>
    </citation>
    <scope>NUCLEOTIDE SEQUENCE [LARGE SCALE GENOMIC DNA]</scope>
    <source>
        <strain evidence="6 7">DSM 44717</strain>
    </source>
</reference>
<dbReference type="InterPro" id="IPR001647">
    <property type="entry name" value="HTH_TetR"/>
</dbReference>
<protein>
    <submittedName>
        <fullName evidence="6">TetR family transcriptional regulator</fullName>
    </submittedName>
</protein>
<name>A0A317N624_9NOCA</name>
<evidence type="ECO:0000256" key="1">
    <source>
        <dbReference type="ARBA" id="ARBA00023015"/>
    </source>
</evidence>
<sequence>MARASRAQAESHRREIVDAAAARVRECGVDGLTVPEMMAAAGLTHGGFYRHFSSKSDLVVQACAAAYAEKIRDMDEIRAESPDGPSARETFIERYLSTMHRDHPGRGCGIAATAADAARAPAGSPLRGAYLEGLENMVAKLAEFGADPGADDTAALLEVSLMVGALTLARAGADDEARSARILQVAKDFLLGDQSGAAASPRVDPAS</sequence>
<proteinExistence type="predicted"/>
<dbReference type="GO" id="GO:0003677">
    <property type="term" value="F:DNA binding"/>
    <property type="evidence" value="ECO:0007669"/>
    <property type="project" value="UniProtKB-UniRule"/>
</dbReference>
<dbReference type="PANTHER" id="PTHR47506:SF7">
    <property type="entry name" value="TRANSCRIPTIONAL REGULATORY PROTEIN"/>
    <property type="match status" value="1"/>
</dbReference>
<feature type="DNA-binding region" description="H-T-H motif" evidence="4">
    <location>
        <begin position="33"/>
        <end position="52"/>
    </location>
</feature>
<accession>A0A317N624</accession>
<dbReference type="Gene3D" id="1.10.10.60">
    <property type="entry name" value="Homeodomain-like"/>
    <property type="match status" value="1"/>
</dbReference>
<keyword evidence="1" id="KW-0805">Transcription regulation</keyword>
<dbReference type="PANTHER" id="PTHR47506">
    <property type="entry name" value="TRANSCRIPTIONAL REGULATORY PROTEIN"/>
    <property type="match status" value="1"/>
</dbReference>
<keyword evidence="2 4" id="KW-0238">DNA-binding</keyword>
<dbReference type="Pfam" id="PF00440">
    <property type="entry name" value="TetR_N"/>
    <property type="match status" value="1"/>
</dbReference>
<evidence type="ECO:0000313" key="6">
    <source>
        <dbReference type="EMBL" id="PWV70755.1"/>
    </source>
</evidence>
<dbReference type="PROSITE" id="PS50977">
    <property type="entry name" value="HTH_TETR_2"/>
    <property type="match status" value="1"/>
</dbReference>
<keyword evidence="7" id="KW-1185">Reference proteome</keyword>
<evidence type="ECO:0000313" key="7">
    <source>
        <dbReference type="Proteomes" id="UP000246410"/>
    </source>
</evidence>
<dbReference type="Proteomes" id="UP000246410">
    <property type="component" value="Unassembled WGS sequence"/>
</dbReference>
<dbReference type="EMBL" id="QGTL01000012">
    <property type="protein sequence ID" value="PWV70755.1"/>
    <property type="molecule type" value="Genomic_DNA"/>
</dbReference>
<dbReference type="AlphaFoldDB" id="A0A317N624"/>
<gene>
    <name evidence="6" type="ORF">DFR69_112175</name>
</gene>
<comment type="caution">
    <text evidence="6">The sequence shown here is derived from an EMBL/GenBank/DDBJ whole genome shotgun (WGS) entry which is preliminary data.</text>
</comment>
<keyword evidence="3" id="KW-0804">Transcription</keyword>
<feature type="domain" description="HTH tetR-type" evidence="5">
    <location>
        <begin position="10"/>
        <end position="70"/>
    </location>
</feature>
<evidence type="ECO:0000256" key="4">
    <source>
        <dbReference type="PROSITE-ProRule" id="PRU00335"/>
    </source>
</evidence>
<dbReference type="PROSITE" id="PS01081">
    <property type="entry name" value="HTH_TETR_1"/>
    <property type="match status" value="1"/>
</dbReference>
<dbReference type="InterPro" id="IPR023772">
    <property type="entry name" value="DNA-bd_HTH_TetR-type_CS"/>
</dbReference>